<protein>
    <recommendedName>
        <fullName evidence="8">Phosphoribosylaminoimidazole-succinocarboxamide synthase</fullName>
        <ecNumber evidence="8">6.3.2.6</ecNumber>
    </recommendedName>
    <alternativeName>
        <fullName evidence="8">SAICAR synthetase</fullName>
    </alternativeName>
</protein>
<dbReference type="InterPro" id="IPR001636">
    <property type="entry name" value="SAICAR_synth"/>
</dbReference>
<keyword evidence="4 8" id="KW-0547">Nucleotide-binding</keyword>
<evidence type="ECO:0000313" key="10">
    <source>
        <dbReference type="EMBL" id="MBI5248116.1"/>
    </source>
</evidence>
<evidence type="ECO:0000256" key="3">
    <source>
        <dbReference type="ARBA" id="ARBA00022598"/>
    </source>
</evidence>
<dbReference type="Gene3D" id="3.30.200.20">
    <property type="entry name" value="Phosphorylase Kinase, domain 1"/>
    <property type="match status" value="1"/>
</dbReference>
<evidence type="ECO:0000256" key="8">
    <source>
        <dbReference type="HAMAP-Rule" id="MF_00137"/>
    </source>
</evidence>
<dbReference type="GO" id="GO:0005737">
    <property type="term" value="C:cytoplasm"/>
    <property type="evidence" value="ECO:0007669"/>
    <property type="project" value="TreeGrafter"/>
</dbReference>
<organism evidence="10 11">
    <name type="scientific">Desulfomonile tiedjei</name>
    <dbReference type="NCBI Taxonomy" id="2358"/>
    <lineage>
        <taxon>Bacteria</taxon>
        <taxon>Pseudomonadati</taxon>
        <taxon>Thermodesulfobacteriota</taxon>
        <taxon>Desulfomonilia</taxon>
        <taxon>Desulfomonilales</taxon>
        <taxon>Desulfomonilaceae</taxon>
        <taxon>Desulfomonile</taxon>
    </lineage>
</organism>
<keyword evidence="5 8" id="KW-0658">Purine biosynthesis</keyword>
<dbReference type="Proteomes" id="UP000807825">
    <property type="component" value="Unassembled WGS sequence"/>
</dbReference>
<dbReference type="GO" id="GO:0006189">
    <property type="term" value="P:'de novo' IMP biosynthetic process"/>
    <property type="evidence" value="ECO:0007669"/>
    <property type="project" value="UniProtKB-UniRule"/>
</dbReference>
<evidence type="ECO:0000313" key="11">
    <source>
        <dbReference type="Proteomes" id="UP000807825"/>
    </source>
</evidence>
<dbReference type="InterPro" id="IPR018236">
    <property type="entry name" value="SAICAR_synthetase_CS"/>
</dbReference>
<proteinExistence type="inferred from homology"/>
<dbReference type="NCBIfam" id="NF010568">
    <property type="entry name" value="PRK13961.1"/>
    <property type="match status" value="1"/>
</dbReference>
<dbReference type="PROSITE" id="PS01058">
    <property type="entry name" value="SAICAR_SYNTHETASE_2"/>
    <property type="match status" value="1"/>
</dbReference>
<dbReference type="AlphaFoldDB" id="A0A9D6Z4D9"/>
<evidence type="ECO:0000256" key="2">
    <source>
        <dbReference type="ARBA" id="ARBA00010190"/>
    </source>
</evidence>
<dbReference type="EMBL" id="JACRDE010000043">
    <property type="protein sequence ID" value="MBI5248116.1"/>
    <property type="molecule type" value="Genomic_DNA"/>
</dbReference>
<dbReference type="GO" id="GO:0005524">
    <property type="term" value="F:ATP binding"/>
    <property type="evidence" value="ECO:0007669"/>
    <property type="project" value="UniProtKB-KW"/>
</dbReference>
<comment type="similarity">
    <text evidence="2 8">Belongs to the SAICAR synthetase family.</text>
</comment>
<evidence type="ECO:0000256" key="4">
    <source>
        <dbReference type="ARBA" id="ARBA00022741"/>
    </source>
</evidence>
<evidence type="ECO:0000259" key="9">
    <source>
        <dbReference type="Pfam" id="PF01259"/>
    </source>
</evidence>
<evidence type="ECO:0000256" key="7">
    <source>
        <dbReference type="ARBA" id="ARBA00048475"/>
    </source>
</evidence>
<dbReference type="PANTHER" id="PTHR43700:SF1">
    <property type="entry name" value="PHOSPHORIBOSYLAMINOIMIDAZOLE-SUCCINOCARBOXAMIDE SYNTHASE"/>
    <property type="match status" value="1"/>
</dbReference>
<dbReference type="EC" id="6.3.2.6" evidence="8"/>
<dbReference type="GO" id="GO:0004639">
    <property type="term" value="F:phosphoribosylaminoimidazolesuccinocarboxamide synthase activity"/>
    <property type="evidence" value="ECO:0007669"/>
    <property type="project" value="UniProtKB-UniRule"/>
</dbReference>
<dbReference type="InterPro" id="IPR028923">
    <property type="entry name" value="SAICAR_synt/ADE2_N"/>
</dbReference>
<dbReference type="PANTHER" id="PTHR43700">
    <property type="entry name" value="PHOSPHORIBOSYLAMINOIMIDAZOLE-SUCCINOCARBOXAMIDE SYNTHASE"/>
    <property type="match status" value="1"/>
</dbReference>
<comment type="pathway">
    <text evidence="1 8">Purine metabolism; IMP biosynthesis via de novo pathway; 5-amino-1-(5-phospho-D-ribosyl)imidazole-4-carboxamide from 5-amino-1-(5-phospho-D-ribosyl)imidazole-4-carboxylate: step 1/2.</text>
</comment>
<reference evidence="10" key="1">
    <citation type="submission" date="2020-07" db="EMBL/GenBank/DDBJ databases">
        <title>Huge and variable diversity of episymbiotic CPR bacteria and DPANN archaea in groundwater ecosystems.</title>
        <authorList>
            <person name="He C.Y."/>
            <person name="Keren R."/>
            <person name="Whittaker M."/>
            <person name="Farag I.F."/>
            <person name="Doudna J."/>
            <person name="Cate J.H.D."/>
            <person name="Banfield J.F."/>
        </authorList>
    </citation>
    <scope>NUCLEOTIDE SEQUENCE</scope>
    <source>
        <strain evidence="10">NC_groundwater_1664_Pr3_B-0.1um_52_9</strain>
    </source>
</reference>
<evidence type="ECO:0000256" key="6">
    <source>
        <dbReference type="ARBA" id="ARBA00022840"/>
    </source>
</evidence>
<name>A0A9D6Z4D9_9BACT</name>
<feature type="domain" description="SAICAR synthetase/ADE2 N-terminal" evidence="9">
    <location>
        <begin position="19"/>
        <end position="269"/>
    </location>
</feature>
<accession>A0A9D6Z4D9</accession>
<evidence type="ECO:0000256" key="1">
    <source>
        <dbReference type="ARBA" id="ARBA00004672"/>
    </source>
</evidence>
<dbReference type="HAMAP" id="MF_00137">
    <property type="entry name" value="SAICAR_synth"/>
    <property type="match status" value="1"/>
</dbReference>
<comment type="catalytic activity">
    <reaction evidence="7 8">
        <text>5-amino-1-(5-phospho-D-ribosyl)imidazole-4-carboxylate + L-aspartate + ATP = (2S)-2-[5-amino-1-(5-phospho-beta-D-ribosyl)imidazole-4-carboxamido]succinate + ADP + phosphate + 2 H(+)</text>
        <dbReference type="Rhea" id="RHEA:22628"/>
        <dbReference type="ChEBI" id="CHEBI:15378"/>
        <dbReference type="ChEBI" id="CHEBI:29991"/>
        <dbReference type="ChEBI" id="CHEBI:30616"/>
        <dbReference type="ChEBI" id="CHEBI:43474"/>
        <dbReference type="ChEBI" id="CHEBI:58443"/>
        <dbReference type="ChEBI" id="CHEBI:77657"/>
        <dbReference type="ChEBI" id="CHEBI:456216"/>
        <dbReference type="EC" id="6.3.2.6"/>
    </reaction>
</comment>
<dbReference type="CDD" id="cd01414">
    <property type="entry name" value="SAICAR_synt_Sc"/>
    <property type="match status" value="1"/>
</dbReference>
<evidence type="ECO:0000256" key="5">
    <source>
        <dbReference type="ARBA" id="ARBA00022755"/>
    </source>
</evidence>
<dbReference type="SUPFAM" id="SSF56104">
    <property type="entry name" value="SAICAR synthase-like"/>
    <property type="match status" value="1"/>
</dbReference>
<dbReference type="Pfam" id="PF01259">
    <property type="entry name" value="SAICAR_synt"/>
    <property type="match status" value="1"/>
</dbReference>
<dbReference type="Gene3D" id="3.30.470.20">
    <property type="entry name" value="ATP-grasp fold, B domain"/>
    <property type="match status" value="1"/>
</dbReference>
<dbReference type="FunFam" id="3.30.470.20:FF:000015">
    <property type="entry name" value="Phosphoribosylaminoimidazole-succinocarboxamide synthase"/>
    <property type="match status" value="1"/>
</dbReference>
<dbReference type="NCBIfam" id="TIGR00081">
    <property type="entry name" value="purC"/>
    <property type="match status" value="1"/>
</dbReference>
<keyword evidence="3 8" id="KW-0436">Ligase</keyword>
<sequence>MTSEAVNRTDLAPLSLAGRGKVRDVYHCQDQLLIVATDRISAFDVILPDPIPDKGKVLNSLSVFWMTKTKDIAGNHLISADPATYPEECKPFSTILQDRSMLVKKARTFPVECVVRGYIIGSGWKDYQANGSICGIQLPKGLKQAEKLPEPIFTPSTKAELGDHDENISFSRVVDLVGEDNARWLRDTTIELYLFGSRWAEERGIIIADTKFEFGVADGERILVDEAMTPDSSRFWPMDQYTIGVSPPSLDKQFVRDYLEGLDWNKQPPAPSLPAEIIARTRDKYLEIYRILTGEDLSAS</sequence>
<comment type="caution">
    <text evidence="10">The sequence shown here is derived from an EMBL/GenBank/DDBJ whole genome shotgun (WGS) entry which is preliminary data.</text>
</comment>
<gene>
    <name evidence="8" type="primary">purC</name>
    <name evidence="10" type="ORF">HY912_01365</name>
</gene>
<keyword evidence="6 8" id="KW-0067">ATP-binding</keyword>